<dbReference type="AlphaFoldDB" id="A0A1S8WWA0"/>
<accession>A0A1S8WWA0</accession>
<keyword evidence="2" id="KW-1185">Reference proteome</keyword>
<reference evidence="1 2" key="1">
    <citation type="submission" date="2015-03" db="EMBL/GenBank/DDBJ databases">
        <title>Draft genome of the nematode, Opisthorchis viverrini.</title>
        <authorList>
            <person name="Mitreva M."/>
        </authorList>
    </citation>
    <scope>NUCLEOTIDE SEQUENCE [LARGE SCALE GENOMIC DNA]</scope>
    <source>
        <strain evidence="1">Khon Kaen</strain>
    </source>
</reference>
<dbReference type="Proteomes" id="UP000243686">
    <property type="component" value="Unassembled WGS sequence"/>
</dbReference>
<dbReference type="EMBL" id="KV893932">
    <property type="protein sequence ID" value="OON18700.1"/>
    <property type="molecule type" value="Genomic_DNA"/>
</dbReference>
<organism evidence="1 2">
    <name type="scientific">Opisthorchis viverrini</name>
    <name type="common">Southeast Asian liver fluke</name>
    <dbReference type="NCBI Taxonomy" id="6198"/>
    <lineage>
        <taxon>Eukaryota</taxon>
        <taxon>Metazoa</taxon>
        <taxon>Spiralia</taxon>
        <taxon>Lophotrochozoa</taxon>
        <taxon>Platyhelminthes</taxon>
        <taxon>Trematoda</taxon>
        <taxon>Digenea</taxon>
        <taxon>Opisthorchiida</taxon>
        <taxon>Opisthorchiata</taxon>
        <taxon>Opisthorchiidae</taxon>
        <taxon>Opisthorchis</taxon>
    </lineage>
</organism>
<evidence type="ECO:0000313" key="2">
    <source>
        <dbReference type="Proteomes" id="UP000243686"/>
    </source>
</evidence>
<protein>
    <submittedName>
        <fullName evidence="1">Uncharacterized protein</fullName>
    </submittedName>
</protein>
<evidence type="ECO:0000313" key="1">
    <source>
        <dbReference type="EMBL" id="OON18700.1"/>
    </source>
</evidence>
<proteinExistence type="predicted"/>
<name>A0A1S8WWA0_OPIVI</name>
<sequence length="140" mass="15524">MNSRVTASTKQPFTVAYALLSAGNSPTTSSYFTRPRCNRPFGVIKITLSDEILLEEFRAVCKYRTPASPRDELNPALKEGVNPNQRLKTTVLPIILSGNMVKGKSRTVIVTLNRRPVHISLSMMGDTLDRRRVLTSGCSQ</sequence>
<gene>
    <name evidence="1" type="ORF">X801_05445</name>
</gene>